<protein>
    <submittedName>
        <fullName evidence="6">RNA polymerase-associated protein RapA</fullName>
    </submittedName>
</protein>
<dbReference type="EMBL" id="LTBB01000013">
    <property type="protein sequence ID" value="KYH28109.1"/>
    <property type="molecule type" value="Genomic_DNA"/>
</dbReference>
<keyword evidence="2" id="KW-0479">Metal-binding</keyword>
<dbReference type="InterPro" id="IPR013663">
    <property type="entry name" value="Helicase_SWF/SNF/SWI_bac"/>
</dbReference>
<keyword evidence="7" id="KW-1185">Reference proteome</keyword>
<dbReference type="InterPro" id="IPR027417">
    <property type="entry name" value="P-loop_NTPase"/>
</dbReference>
<evidence type="ECO:0000256" key="1">
    <source>
        <dbReference type="ARBA" id="ARBA00022801"/>
    </source>
</evidence>
<proteinExistence type="predicted"/>
<accession>A0A151AKC4</accession>
<dbReference type="PANTHER" id="PTHR10799">
    <property type="entry name" value="SNF2/RAD54 HELICASE FAMILY"/>
    <property type="match status" value="1"/>
</dbReference>
<dbReference type="CDD" id="cd18793">
    <property type="entry name" value="SF2_C_SNF"/>
    <property type="match status" value="1"/>
</dbReference>
<dbReference type="InterPro" id="IPR014001">
    <property type="entry name" value="Helicase_ATP-bd"/>
</dbReference>
<dbReference type="Pfam" id="PF00176">
    <property type="entry name" value="SNF2-rel_dom"/>
    <property type="match status" value="1"/>
</dbReference>
<dbReference type="PROSITE" id="PS51194">
    <property type="entry name" value="HELICASE_CTER"/>
    <property type="match status" value="1"/>
</dbReference>
<dbReference type="PATRIC" id="fig|1121305.3.peg.2247"/>
<dbReference type="PROSITE" id="PS51192">
    <property type="entry name" value="HELICASE_ATP_BIND_1"/>
    <property type="match status" value="1"/>
</dbReference>
<dbReference type="SUPFAM" id="SSF52540">
    <property type="entry name" value="P-loop containing nucleoside triphosphate hydrolases"/>
    <property type="match status" value="2"/>
</dbReference>
<evidence type="ECO:0000259" key="4">
    <source>
        <dbReference type="PROSITE" id="PS51192"/>
    </source>
</evidence>
<organism evidence="6 7">
    <name type="scientific">Clostridium colicanis DSM 13634</name>
    <dbReference type="NCBI Taxonomy" id="1121305"/>
    <lineage>
        <taxon>Bacteria</taxon>
        <taxon>Bacillati</taxon>
        <taxon>Bacillota</taxon>
        <taxon>Clostridia</taxon>
        <taxon>Eubacteriales</taxon>
        <taxon>Clostridiaceae</taxon>
        <taxon>Clostridium</taxon>
    </lineage>
</organism>
<name>A0A151AKC4_9CLOT</name>
<dbReference type="Gene3D" id="3.40.50.300">
    <property type="entry name" value="P-loop containing nucleotide triphosphate hydrolases"/>
    <property type="match status" value="1"/>
</dbReference>
<evidence type="ECO:0000256" key="2">
    <source>
        <dbReference type="PROSITE-ProRule" id="PRU00325"/>
    </source>
</evidence>
<evidence type="ECO:0000259" key="5">
    <source>
        <dbReference type="PROSITE" id="PS51194"/>
    </source>
</evidence>
<dbReference type="RefSeq" id="WP_061859041.1">
    <property type="nucleotide sequence ID" value="NZ_LTBB01000013.1"/>
</dbReference>
<dbReference type="CDD" id="cd18012">
    <property type="entry name" value="DEXQc_arch_SWI2_SNF2"/>
    <property type="match status" value="1"/>
</dbReference>
<dbReference type="AlphaFoldDB" id="A0A151AKC4"/>
<dbReference type="Pfam" id="PF08455">
    <property type="entry name" value="SNF2_assoc"/>
    <property type="match status" value="1"/>
</dbReference>
<dbReference type="PROSITE" id="PS50966">
    <property type="entry name" value="ZF_SWIM"/>
    <property type="match status" value="1"/>
</dbReference>
<dbReference type="Proteomes" id="UP000075374">
    <property type="component" value="Unassembled WGS sequence"/>
</dbReference>
<gene>
    <name evidence="6" type="primary">rapA</name>
    <name evidence="6" type="ORF">CLCOL_22430</name>
</gene>
<dbReference type="SMART" id="SM00490">
    <property type="entry name" value="HELICc"/>
    <property type="match status" value="1"/>
</dbReference>
<feature type="domain" description="Helicase C-terminal" evidence="5">
    <location>
        <begin position="871"/>
        <end position="1037"/>
    </location>
</feature>
<feature type="domain" description="Helicase ATP-binding" evidence="4">
    <location>
        <begin position="603"/>
        <end position="760"/>
    </location>
</feature>
<sequence>MNLKELETIILTPASSIRREMGKELLKKGLVSSVKGRNIENTYHIYGNVSNEINHKELSTHIKLNLKNKKLEGVRCTCDDFKEFSKNQPLFMCEHLTGTVYKFLSLMNKRRVKKQDLTDAISKNKIKKTGVGIDTKIIHKLWKGVTTYELEFRIGINHKHLIRDLKKFIHDYDDGKYIYFNNEFIYNPNEHSISQSYIKIIDFIRKYDKKDDRNYISGRNIILHPNELRGFLECAAGNKVQLKYNGIEYNSTVLMEDLPLSFTLKEDDEHFKLTTHKRFPIPLNEDNSVYLFNNEIYLPSQNQIKRYLILYPKLKKYGKILFHKNMENYNKIILLISSISKDIILSEDVRKFAADSSKLEFLIYKEEENIYCSVYATYNNEKINILKKGSRKTQLIRDFKMEEKALMKLEYYKFIRREDRLLFIGDDEDIFNIMNKKENIITSLGTLIFGKGFENVKIYDGSSIKIDLYEEDEYFKFNYAIGDVDRDELPNIFQSYKKGSRFYKTKDNKFIDLEDEDIQNFFSLIETLNLEEKLDDGYSYIAKSKALYMAEKLKNREYKFGWGSELLDYIEKRETGINDEAPIPKNLKAKLREYQVKGFRWLKGLSELGLGGILADEMGLGKTIQTIAFLLSEKNKKSLIITPTSLIYNWKSEIERFAPSLKVGIIHGSTMEQAKAMDALDEYDLILTTYGTLRNNIDRYKDLIFDYCIIDEAQNIKNPLSQSTLAVKMVNAKVKFALTGTPIENNLMELWSIFDFIMPGYLYSREVFHDKFILDEDSNLEGLRLMIKPFILRRTKSEVIEDLPDKIEKKILVEMTPKQKAVYKAYIKNVRERIKNDLDGNIPIFSYLTRLRQICLEPSLVFNEYKGGSGKIKIALDLVEENIDSGGKTLLFSQFTSALKIIGETLKEREIKYYYLDGATSSKERIRLVNEFNKSSKVKVFLISLKAGGTGLNLTSANLVIHFDPWWNPAVENQATDRAHRIGQKNVVEVVKLVSRGTIEEKIVLLQEEKKELAHNVLTRDFKEGIMLNRLSREELIDLFCRE</sequence>
<dbReference type="InterPro" id="IPR007527">
    <property type="entry name" value="Znf_SWIM"/>
</dbReference>
<keyword evidence="2" id="KW-0863">Zinc-finger</keyword>
<keyword evidence="1" id="KW-0378">Hydrolase</keyword>
<dbReference type="GO" id="GO:0008270">
    <property type="term" value="F:zinc ion binding"/>
    <property type="evidence" value="ECO:0007669"/>
    <property type="project" value="UniProtKB-KW"/>
</dbReference>
<evidence type="ECO:0000313" key="7">
    <source>
        <dbReference type="Proteomes" id="UP000075374"/>
    </source>
</evidence>
<dbReference type="SMART" id="SM00487">
    <property type="entry name" value="DEXDc"/>
    <property type="match status" value="1"/>
</dbReference>
<comment type="caution">
    <text evidence="6">The sequence shown here is derived from an EMBL/GenBank/DDBJ whole genome shotgun (WGS) entry which is preliminary data.</text>
</comment>
<evidence type="ECO:0000259" key="3">
    <source>
        <dbReference type="PROSITE" id="PS50966"/>
    </source>
</evidence>
<dbReference type="InterPro" id="IPR000330">
    <property type="entry name" value="SNF2_N"/>
</dbReference>
<feature type="domain" description="SWIM-type" evidence="3">
    <location>
        <begin position="60"/>
        <end position="104"/>
    </location>
</feature>
<evidence type="ECO:0000313" key="6">
    <source>
        <dbReference type="EMBL" id="KYH28109.1"/>
    </source>
</evidence>
<dbReference type="GO" id="GO:0016787">
    <property type="term" value="F:hydrolase activity"/>
    <property type="evidence" value="ECO:0007669"/>
    <property type="project" value="UniProtKB-KW"/>
</dbReference>
<dbReference type="Pfam" id="PF00271">
    <property type="entry name" value="Helicase_C"/>
    <property type="match status" value="1"/>
</dbReference>
<dbReference type="InterPro" id="IPR038718">
    <property type="entry name" value="SNF2-like_sf"/>
</dbReference>
<dbReference type="GO" id="GO:0005524">
    <property type="term" value="F:ATP binding"/>
    <property type="evidence" value="ECO:0007669"/>
    <property type="project" value="InterPro"/>
</dbReference>
<dbReference type="Gene3D" id="3.40.50.10810">
    <property type="entry name" value="Tandem AAA-ATPase domain"/>
    <property type="match status" value="1"/>
</dbReference>
<dbReference type="InterPro" id="IPR049730">
    <property type="entry name" value="SNF2/RAD54-like_C"/>
</dbReference>
<keyword evidence="2" id="KW-0862">Zinc</keyword>
<dbReference type="STRING" id="1121305.CLCOL_22430"/>
<reference evidence="6 7" key="1">
    <citation type="submission" date="2016-02" db="EMBL/GenBank/DDBJ databases">
        <title>Genome sequence of Clostridium colicanis DSM 13634.</title>
        <authorList>
            <person name="Poehlein A."/>
            <person name="Daniel R."/>
        </authorList>
    </citation>
    <scope>NUCLEOTIDE SEQUENCE [LARGE SCALE GENOMIC DNA]</scope>
    <source>
        <strain evidence="6 7">DSM 13634</strain>
    </source>
</reference>
<dbReference type="InterPro" id="IPR001650">
    <property type="entry name" value="Helicase_C-like"/>
</dbReference>